<evidence type="ECO:0000256" key="2">
    <source>
        <dbReference type="ARBA" id="ARBA00022844"/>
    </source>
</evidence>
<dbReference type="NCBIfam" id="TIGR01554">
    <property type="entry name" value="major_cap_HK97"/>
    <property type="match status" value="1"/>
</dbReference>
<evidence type="ECO:0000259" key="4">
    <source>
        <dbReference type="Pfam" id="PF05065"/>
    </source>
</evidence>
<keyword evidence="2" id="KW-0946">Virion</keyword>
<evidence type="ECO:0000256" key="3">
    <source>
        <dbReference type="SAM" id="Coils"/>
    </source>
</evidence>
<gene>
    <name evidence="5" type="ORF">AAS21_gp007</name>
</gene>
<feature type="coiled-coil region" evidence="3">
    <location>
        <begin position="18"/>
        <end position="62"/>
    </location>
</feature>
<keyword evidence="3" id="KW-0175">Coiled coil</keyword>
<protein>
    <submittedName>
        <fullName evidence="5">Major capsid protein</fullName>
    </submittedName>
</protein>
<evidence type="ECO:0000313" key="6">
    <source>
        <dbReference type="Proteomes" id="UP000308921"/>
    </source>
</evidence>
<dbReference type="InterPro" id="IPR024455">
    <property type="entry name" value="Phage_capsid"/>
</dbReference>
<comment type="subcellular location">
    <subcellularLocation>
        <location evidence="1">Virion</location>
    </subcellularLocation>
</comment>
<feature type="domain" description="Phage capsid-like C-terminal" evidence="4">
    <location>
        <begin position="182"/>
        <end position="458"/>
    </location>
</feature>
<dbReference type="Gene3D" id="3.30.2400.10">
    <property type="entry name" value="Major capsid protein gp5"/>
    <property type="match status" value="1"/>
</dbReference>
<keyword evidence="6" id="KW-1185">Reference proteome</keyword>
<name>A0A4Y5P1D1_9CAUD</name>
<evidence type="ECO:0000313" key="5">
    <source>
        <dbReference type="EMBL" id="QCW23745.1"/>
    </source>
</evidence>
<sequence length="462" mass="51199">MPQDNNIDLNALRKELGLDEITNVLKAQQEKEAKLEAATAAKAREEAEQKRMEDLVAKATGETKQELQAALSLIKDLDAKYKNDTTEGAKALQAQQDLVVEMQDQIKQLLSARDGRSFVAENVAKALYGDQETFEDTAEKLVLLAYIMEKDVFETEHGAAHLKAVNSSSSVEMSSDAYETIFSNRILRDIQAELIVGDLFDELPMNSKTLTMLVEPEAGRATWVDASTYGTPATTGNEVKGKLSEITFRTFKLAAKSFITDETEEDAIFTLLPLLRKRLIEAHVVTVEETFMNGDGNGKPLGLIRMAQADGKVVATDAGVGANDAKITAKSISMLRRGLGRHGLKLGKLVLIISMDAYYDLLEDEEWQDVTQVGNDAIKLSGQVGRIYGLPIVVSEYFPAKEASAVWGILVYKDNFVVPRQRAVTVERERQAERQRDAYYVTQRLNLMRYFENGIVAGAYKA</sequence>
<dbReference type="InterPro" id="IPR054612">
    <property type="entry name" value="Phage_capsid-like_C"/>
</dbReference>
<accession>A0A4Y5P1D1</accession>
<organism evidence="5 6">
    <name type="scientific">Pantoea phage vB_PagS_AAS21</name>
    <dbReference type="NCBI Taxonomy" id="2575261"/>
    <lineage>
        <taxon>Viruses</taxon>
        <taxon>Duplodnaviria</taxon>
        <taxon>Heunggongvirae</taxon>
        <taxon>Uroviricota</taxon>
        <taxon>Caudoviricetes</taxon>
        <taxon>Demerecviridae</taxon>
        <taxon>Keyvirus</taxon>
        <taxon>Keyvirus AAS21</taxon>
    </lineage>
</organism>
<dbReference type="Proteomes" id="UP000308921">
    <property type="component" value="Segment"/>
</dbReference>
<dbReference type="EMBL" id="MK770119">
    <property type="protein sequence ID" value="QCW23745.1"/>
    <property type="molecule type" value="Genomic_DNA"/>
</dbReference>
<dbReference type="Pfam" id="PF05065">
    <property type="entry name" value="Phage_capsid"/>
    <property type="match status" value="1"/>
</dbReference>
<evidence type="ECO:0000256" key="1">
    <source>
        <dbReference type="ARBA" id="ARBA00004328"/>
    </source>
</evidence>
<dbReference type="GO" id="GO:0044423">
    <property type="term" value="C:virion component"/>
    <property type="evidence" value="ECO:0007669"/>
    <property type="project" value="UniProtKB-KW"/>
</dbReference>
<reference evidence="5 6" key="1">
    <citation type="submission" date="2019-04" db="EMBL/GenBank/DDBJ databases">
        <title>Complete genome sequence of Pantoea bacteriophage vB_PagS_AAS21.</title>
        <authorList>
            <person name="Truncaite L."/>
            <person name="Simoliuniene M."/>
            <person name="Zajanckauskaite A."/>
            <person name="Meskys R."/>
            <person name="Simoliunas E."/>
        </authorList>
    </citation>
    <scope>NUCLEOTIDE SEQUENCE [LARGE SCALE GENOMIC DNA]</scope>
</reference>
<dbReference type="SUPFAM" id="SSF56563">
    <property type="entry name" value="Major capsid protein gp5"/>
    <property type="match status" value="1"/>
</dbReference>
<proteinExistence type="predicted"/>